<sequence>MVGAGLVRWGIVLLGLVPQCTGVPPPVPRRNNSSVDHKYVIEGLHNSSDHAGTLHRLLRVSLKSRYVNQHQISQRDTGGYRIRVDATFAVSDHALDLAAKTIQKMVMYMPVAIFQRLASTATVGVFTQAETMSVYPEFYSTANPPECCAQDNVCCSGTCHDSCTFDGRKWFHTAGAGGRRAVIVDDNVLCNANDVYGSQSNILVHEFTHTVHTYALDSAMKTRIDNAYSNAQSKNLWADQYAMNNAGEYFAVATSVYFNAEHLQEPNAFQGPHMAICGSEVCTADNAGKHNLYNRDITLYGIIYEVFSSGGNQYTNIGPCTQ</sequence>
<keyword evidence="1" id="KW-0732">Signal</keyword>
<feature type="signal peptide" evidence="1">
    <location>
        <begin position="1"/>
        <end position="22"/>
    </location>
</feature>
<reference evidence="2" key="1">
    <citation type="journal article" date="2019" name="bioRxiv">
        <title>The Genome of the Zebra Mussel, Dreissena polymorpha: A Resource for Invasive Species Research.</title>
        <authorList>
            <person name="McCartney M.A."/>
            <person name="Auch B."/>
            <person name="Kono T."/>
            <person name="Mallez S."/>
            <person name="Zhang Y."/>
            <person name="Obille A."/>
            <person name="Becker A."/>
            <person name="Abrahante J.E."/>
            <person name="Garbe J."/>
            <person name="Badalamenti J.P."/>
            <person name="Herman A."/>
            <person name="Mangelson H."/>
            <person name="Liachko I."/>
            <person name="Sullivan S."/>
            <person name="Sone E.D."/>
            <person name="Koren S."/>
            <person name="Silverstein K.A.T."/>
            <person name="Beckman K.B."/>
            <person name="Gohl D.M."/>
        </authorList>
    </citation>
    <scope>NUCLEOTIDE SEQUENCE</scope>
    <source>
        <strain evidence="2">Duluth1</strain>
        <tissue evidence="2">Whole animal</tissue>
    </source>
</reference>
<comment type="caution">
    <text evidence="2">The sequence shown here is derived from an EMBL/GenBank/DDBJ whole genome shotgun (WGS) entry which is preliminary data.</text>
</comment>
<dbReference type="Gene3D" id="3.40.390.10">
    <property type="entry name" value="Collagenase (Catalytic Domain)"/>
    <property type="match status" value="1"/>
</dbReference>
<reference evidence="2" key="2">
    <citation type="submission" date="2020-11" db="EMBL/GenBank/DDBJ databases">
        <authorList>
            <person name="McCartney M.A."/>
            <person name="Auch B."/>
            <person name="Kono T."/>
            <person name="Mallez S."/>
            <person name="Becker A."/>
            <person name="Gohl D.M."/>
            <person name="Silverstein K.A.T."/>
            <person name="Koren S."/>
            <person name="Bechman K.B."/>
            <person name="Herman A."/>
            <person name="Abrahante J.E."/>
            <person name="Garbe J."/>
        </authorList>
    </citation>
    <scope>NUCLEOTIDE SEQUENCE</scope>
    <source>
        <strain evidence="2">Duluth1</strain>
        <tissue evidence="2">Whole animal</tissue>
    </source>
</reference>
<protein>
    <recommendedName>
        <fullName evidence="4">Lysine-specific metallo-endopeptidase domain-containing protein</fullName>
    </recommendedName>
</protein>
<gene>
    <name evidence="2" type="ORF">DPMN_183417</name>
</gene>
<dbReference type="OrthoDB" id="6132182at2759"/>
<dbReference type="SUPFAM" id="SSF55486">
    <property type="entry name" value="Metalloproteases ('zincins'), catalytic domain"/>
    <property type="match status" value="1"/>
</dbReference>
<evidence type="ECO:0000313" key="3">
    <source>
        <dbReference type="Proteomes" id="UP000828390"/>
    </source>
</evidence>
<feature type="chain" id="PRO_5038470857" description="Lysine-specific metallo-endopeptidase domain-containing protein" evidence="1">
    <location>
        <begin position="23"/>
        <end position="322"/>
    </location>
</feature>
<organism evidence="2 3">
    <name type="scientific">Dreissena polymorpha</name>
    <name type="common">Zebra mussel</name>
    <name type="synonym">Mytilus polymorpha</name>
    <dbReference type="NCBI Taxonomy" id="45954"/>
    <lineage>
        <taxon>Eukaryota</taxon>
        <taxon>Metazoa</taxon>
        <taxon>Spiralia</taxon>
        <taxon>Lophotrochozoa</taxon>
        <taxon>Mollusca</taxon>
        <taxon>Bivalvia</taxon>
        <taxon>Autobranchia</taxon>
        <taxon>Heteroconchia</taxon>
        <taxon>Euheterodonta</taxon>
        <taxon>Imparidentia</taxon>
        <taxon>Neoheterodontei</taxon>
        <taxon>Myida</taxon>
        <taxon>Dreissenoidea</taxon>
        <taxon>Dreissenidae</taxon>
        <taxon>Dreissena</taxon>
    </lineage>
</organism>
<accession>A0A9D4I6B4</accession>
<proteinExistence type="predicted"/>
<evidence type="ECO:0000256" key="1">
    <source>
        <dbReference type="SAM" id="SignalP"/>
    </source>
</evidence>
<evidence type="ECO:0000313" key="2">
    <source>
        <dbReference type="EMBL" id="KAH3748928.1"/>
    </source>
</evidence>
<name>A0A9D4I6B4_DREPO</name>
<dbReference type="Proteomes" id="UP000828390">
    <property type="component" value="Unassembled WGS sequence"/>
</dbReference>
<dbReference type="EMBL" id="JAIWYP010000010">
    <property type="protein sequence ID" value="KAH3748928.1"/>
    <property type="molecule type" value="Genomic_DNA"/>
</dbReference>
<evidence type="ECO:0008006" key="4">
    <source>
        <dbReference type="Google" id="ProtNLM"/>
    </source>
</evidence>
<dbReference type="InterPro" id="IPR024079">
    <property type="entry name" value="MetalloPept_cat_dom_sf"/>
</dbReference>
<dbReference type="GO" id="GO:0008237">
    <property type="term" value="F:metallopeptidase activity"/>
    <property type="evidence" value="ECO:0007669"/>
    <property type="project" value="InterPro"/>
</dbReference>
<keyword evidence="3" id="KW-1185">Reference proteome</keyword>
<dbReference type="AlphaFoldDB" id="A0A9D4I6B4"/>